<dbReference type="GO" id="GO:0090071">
    <property type="term" value="P:negative regulation of ribosome biogenesis"/>
    <property type="evidence" value="ECO:0007669"/>
    <property type="project" value="UniProtKB-UniRule"/>
</dbReference>
<dbReference type="EMBL" id="JAGTUU010000009">
    <property type="protein sequence ID" value="MBS0126428.1"/>
    <property type="molecule type" value="Genomic_DNA"/>
</dbReference>
<evidence type="ECO:0000313" key="4">
    <source>
        <dbReference type="EMBL" id="MBS0126428.1"/>
    </source>
</evidence>
<feature type="region of interest" description="Disordered" evidence="3">
    <location>
        <begin position="16"/>
        <end position="45"/>
    </location>
</feature>
<dbReference type="InterPro" id="IPR043519">
    <property type="entry name" value="NT_sf"/>
</dbReference>
<dbReference type="Pfam" id="PF02410">
    <property type="entry name" value="RsfS"/>
    <property type="match status" value="1"/>
</dbReference>
<comment type="subcellular location">
    <subcellularLocation>
        <location evidence="2">Cytoplasm</location>
    </subcellularLocation>
</comment>
<dbReference type="Proteomes" id="UP000681356">
    <property type="component" value="Unassembled WGS sequence"/>
</dbReference>
<reference evidence="4" key="1">
    <citation type="submission" date="2021-04" db="EMBL/GenBank/DDBJ databases">
        <authorList>
            <person name="Yoon J."/>
        </authorList>
    </citation>
    <scope>NUCLEOTIDE SEQUENCE</scope>
    <source>
        <strain evidence="4">KMU-90</strain>
    </source>
</reference>
<name>A0A8J7WJF8_9RHOB</name>
<proteinExistence type="inferred from homology"/>
<evidence type="ECO:0000256" key="2">
    <source>
        <dbReference type="HAMAP-Rule" id="MF_01477"/>
    </source>
</evidence>
<dbReference type="HAMAP" id="MF_01477">
    <property type="entry name" value="Iojap_RsfS"/>
    <property type="match status" value="1"/>
</dbReference>
<evidence type="ECO:0000313" key="5">
    <source>
        <dbReference type="Proteomes" id="UP000681356"/>
    </source>
</evidence>
<dbReference type="InterPro" id="IPR004394">
    <property type="entry name" value="Iojap/RsfS/C7orf30"/>
</dbReference>
<keyword evidence="5" id="KW-1185">Reference proteome</keyword>
<keyword evidence="2" id="KW-0810">Translation regulation</keyword>
<keyword evidence="2" id="KW-0963">Cytoplasm</keyword>
<sequence>MLSLFHARCRGEGSARAEKEDDVLSSTAHAAQAAHSSGPLSGPVSSRVTSETLLSAILECLSDMKAEDIVQIDLRGKSSVCDYMVICSGRSSRQVAAIAERVEEVLKQDHGTLSRTEGKETGDWVLIDAGDVVVHVFRPEVRDFYQLEKMWQPVGASGKPGA</sequence>
<dbReference type="AlphaFoldDB" id="A0A8J7WJF8"/>
<evidence type="ECO:0000256" key="1">
    <source>
        <dbReference type="ARBA" id="ARBA00010574"/>
    </source>
</evidence>
<comment type="caution">
    <text evidence="4">The sequence shown here is derived from an EMBL/GenBank/DDBJ whole genome shotgun (WGS) entry which is preliminary data.</text>
</comment>
<comment type="function">
    <text evidence="2">Functions as a ribosomal silencing factor. Interacts with ribosomal protein uL14 (rplN), blocking formation of intersubunit bridge B8. Prevents association of the 30S and 50S ribosomal subunits and the formation of functional ribosomes, thus repressing translation.</text>
</comment>
<comment type="similarity">
    <text evidence="1 2">Belongs to the Iojap/RsfS family.</text>
</comment>
<keyword evidence="2" id="KW-0678">Repressor</keyword>
<organism evidence="4 5">
    <name type="scientific">Thetidibacter halocola</name>
    <dbReference type="NCBI Taxonomy" id="2827239"/>
    <lineage>
        <taxon>Bacteria</taxon>
        <taxon>Pseudomonadati</taxon>
        <taxon>Pseudomonadota</taxon>
        <taxon>Alphaproteobacteria</taxon>
        <taxon>Rhodobacterales</taxon>
        <taxon>Roseobacteraceae</taxon>
        <taxon>Thetidibacter</taxon>
    </lineage>
</organism>
<dbReference type="SUPFAM" id="SSF81301">
    <property type="entry name" value="Nucleotidyltransferase"/>
    <property type="match status" value="1"/>
</dbReference>
<dbReference type="RefSeq" id="WP_212538388.1">
    <property type="nucleotide sequence ID" value="NZ_JAGTUU010000009.1"/>
</dbReference>
<dbReference type="Gene3D" id="3.30.460.10">
    <property type="entry name" value="Beta Polymerase, domain 2"/>
    <property type="match status" value="1"/>
</dbReference>
<evidence type="ECO:0000256" key="3">
    <source>
        <dbReference type="SAM" id="MobiDB-lite"/>
    </source>
</evidence>
<dbReference type="GO" id="GO:0017148">
    <property type="term" value="P:negative regulation of translation"/>
    <property type="evidence" value="ECO:0007669"/>
    <property type="project" value="UniProtKB-UniRule"/>
</dbReference>
<protein>
    <recommendedName>
        <fullName evidence="2">Ribosomal silencing factor RsfS</fullName>
    </recommendedName>
</protein>
<dbReference type="PANTHER" id="PTHR21043:SF0">
    <property type="entry name" value="MITOCHONDRIAL ASSEMBLY OF RIBOSOMAL LARGE SUBUNIT PROTEIN 1"/>
    <property type="match status" value="1"/>
</dbReference>
<dbReference type="GO" id="GO:0043023">
    <property type="term" value="F:ribosomal large subunit binding"/>
    <property type="evidence" value="ECO:0007669"/>
    <property type="project" value="TreeGrafter"/>
</dbReference>
<dbReference type="PANTHER" id="PTHR21043">
    <property type="entry name" value="IOJAP SUPERFAMILY ORTHOLOG"/>
    <property type="match status" value="1"/>
</dbReference>
<feature type="compositionally biased region" description="Low complexity" evidence="3">
    <location>
        <begin position="25"/>
        <end position="37"/>
    </location>
</feature>
<gene>
    <name evidence="2 4" type="primary">rsfS</name>
    <name evidence="4" type="ORF">KB874_20285</name>
</gene>
<accession>A0A8J7WJF8</accession>
<dbReference type="GO" id="GO:0005737">
    <property type="term" value="C:cytoplasm"/>
    <property type="evidence" value="ECO:0007669"/>
    <property type="project" value="UniProtKB-SubCell"/>
</dbReference>
<dbReference type="NCBIfam" id="TIGR00090">
    <property type="entry name" value="rsfS_iojap_ybeB"/>
    <property type="match status" value="1"/>
</dbReference>
<comment type="subunit">
    <text evidence="2">Interacts with ribosomal protein uL14 (rplN).</text>
</comment>
<dbReference type="GO" id="GO:0042256">
    <property type="term" value="P:cytosolic ribosome assembly"/>
    <property type="evidence" value="ECO:0007669"/>
    <property type="project" value="UniProtKB-UniRule"/>
</dbReference>